<sequence length="108" mass="12233">MFQERLQIKSKREVGNARPRAERQICKFDAAAPKSPLAKSRSACFRCRQKVTEERECSRVTGSPCTNSFMNTLKIMTPFTSHKIKVGIIQPNQPPDSDFIACIFLSEP</sequence>
<proteinExistence type="predicted"/>
<protein>
    <submittedName>
        <fullName evidence="1">Uncharacterized protein</fullName>
    </submittedName>
</protein>
<dbReference type="AlphaFoldDB" id="A0A2D4NPK4"/>
<dbReference type="EMBL" id="IACN01011645">
    <property type="protein sequence ID" value="LAB47655.1"/>
    <property type="molecule type" value="Transcribed_RNA"/>
</dbReference>
<reference evidence="1" key="1">
    <citation type="submission" date="2017-07" db="EMBL/GenBank/DDBJ databases">
        <authorList>
            <person name="Mikheyev A."/>
            <person name="Grau M."/>
        </authorList>
    </citation>
    <scope>NUCLEOTIDE SEQUENCE</scope>
    <source>
        <tissue evidence="1">Venom_gland</tissue>
    </source>
</reference>
<organism evidence="1">
    <name type="scientific">Micrurus surinamensis</name>
    <name type="common">Surinam coral snake</name>
    <dbReference type="NCBI Taxonomy" id="129470"/>
    <lineage>
        <taxon>Eukaryota</taxon>
        <taxon>Metazoa</taxon>
        <taxon>Chordata</taxon>
        <taxon>Craniata</taxon>
        <taxon>Vertebrata</taxon>
        <taxon>Euteleostomi</taxon>
        <taxon>Lepidosauria</taxon>
        <taxon>Squamata</taxon>
        <taxon>Bifurcata</taxon>
        <taxon>Unidentata</taxon>
        <taxon>Episquamata</taxon>
        <taxon>Toxicofera</taxon>
        <taxon>Serpentes</taxon>
        <taxon>Colubroidea</taxon>
        <taxon>Elapidae</taxon>
        <taxon>Elapinae</taxon>
        <taxon>Micrurus</taxon>
    </lineage>
</organism>
<reference evidence="1" key="2">
    <citation type="submission" date="2017-11" db="EMBL/GenBank/DDBJ databases">
        <title>Coralsnake Venomics: Analyses of Venom Gland Transcriptomes and Proteomes of Six Brazilian Taxa.</title>
        <authorList>
            <person name="Aird S.D."/>
            <person name="Jorge da Silva N."/>
            <person name="Qiu L."/>
            <person name="Villar-Briones A."/>
            <person name="Aparecida-Saddi V."/>
            <person name="Campos-Telles M.P."/>
            <person name="Grau M."/>
            <person name="Mikheyev A.S."/>
        </authorList>
    </citation>
    <scope>NUCLEOTIDE SEQUENCE</scope>
    <source>
        <tissue evidence="1">Venom_gland</tissue>
    </source>
</reference>
<accession>A0A2D4NPK4</accession>
<evidence type="ECO:0000313" key="1">
    <source>
        <dbReference type="EMBL" id="LAB47655.1"/>
    </source>
</evidence>
<name>A0A2D4NPK4_MICSU</name>